<dbReference type="PRINTS" id="PR00080">
    <property type="entry name" value="SDRFAMILY"/>
</dbReference>
<dbReference type="SMART" id="SM00822">
    <property type="entry name" value="PKS_KR"/>
    <property type="match status" value="1"/>
</dbReference>
<dbReference type="SUPFAM" id="SSF51735">
    <property type="entry name" value="NAD(P)-binding Rossmann-fold domains"/>
    <property type="match status" value="1"/>
</dbReference>
<dbReference type="PANTHER" id="PTHR42760">
    <property type="entry name" value="SHORT-CHAIN DEHYDROGENASES/REDUCTASES FAMILY MEMBER"/>
    <property type="match status" value="1"/>
</dbReference>
<evidence type="ECO:0000259" key="2">
    <source>
        <dbReference type="SMART" id="SM00822"/>
    </source>
</evidence>
<evidence type="ECO:0000313" key="4">
    <source>
        <dbReference type="Proteomes" id="UP001500449"/>
    </source>
</evidence>
<dbReference type="EMBL" id="BAAAQK010000009">
    <property type="protein sequence ID" value="GAA1852185.1"/>
    <property type="molecule type" value="Genomic_DNA"/>
</dbReference>
<dbReference type="Pfam" id="PF13561">
    <property type="entry name" value="adh_short_C2"/>
    <property type="match status" value="1"/>
</dbReference>
<accession>A0ABN2N5G4</accession>
<dbReference type="PROSITE" id="PS00061">
    <property type="entry name" value="ADH_SHORT"/>
    <property type="match status" value="1"/>
</dbReference>
<dbReference type="InterPro" id="IPR057326">
    <property type="entry name" value="KR_dom"/>
</dbReference>
<keyword evidence="4" id="KW-1185">Reference proteome</keyword>
<dbReference type="InterPro" id="IPR020904">
    <property type="entry name" value="Sc_DH/Rdtase_CS"/>
</dbReference>
<protein>
    <submittedName>
        <fullName evidence="3">SDR family oxidoreductase</fullName>
    </submittedName>
</protein>
<dbReference type="Proteomes" id="UP001500449">
    <property type="component" value="Unassembled WGS sequence"/>
</dbReference>
<proteinExistence type="inferred from homology"/>
<organism evidence="3 4">
    <name type="scientific">Pseudonocardia ailaonensis</name>
    <dbReference type="NCBI Taxonomy" id="367279"/>
    <lineage>
        <taxon>Bacteria</taxon>
        <taxon>Bacillati</taxon>
        <taxon>Actinomycetota</taxon>
        <taxon>Actinomycetes</taxon>
        <taxon>Pseudonocardiales</taxon>
        <taxon>Pseudonocardiaceae</taxon>
        <taxon>Pseudonocardia</taxon>
    </lineage>
</organism>
<reference evidence="3 4" key="1">
    <citation type="journal article" date="2019" name="Int. J. Syst. Evol. Microbiol.">
        <title>The Global Catalogue of Microorganisms (GCM) 10K type strain sequencing project: providing services to taxonomists for standard genome sequencing and annotation.</title>
        <authorList>
            <consortium name="The Broad Institute Genomics Platform"/>
            <consortium name="The Broad Institute Genome Sequencing Center for Infectious Disease"/>
            <person name="Wu L."/>
            <person name="Ma J."/>
        </authorList>
    </citation>
    <scope>NUCLEOTIDE SEQUENCE [LARGE SCALE GENOMIC DNA]</scope>
    <source>
        <strain evidence="3 4">JCM 16009</strain>
    </source>
</reference>
<feature type="domain" description="Ketoreductase" evidence="2">
    <location>
        <begin position="11"/>
        <end position="183"/>
    </location>
</feature>
<dbReference type="PANTHER" id="PTHR42760:SF40">
    <property type="entry name" value="3-OXOACYL-[ACYL-CARRIER-PROTEIN] REDUCTASE, CHLOROPLASTIC"/>
    <property type="match status" value="1"/>
</dbReference>
<comment type="similarity">
    <text evidence="1">Belongs to the short-chain dehydrogenases/reductases (SDR) family.</text>
</comment>
<evidence type="ECO:0000256" key="1">
    <source>
        <dbReference type="ARBA" id="ARBA00006484"/>
    </source>
</evidence>
<dbReference type="InterPro" id="IPR036291">
    <property type="entry name" value="NAD(P)-bd_dom_sf"/>
</dbReference>
<dbReference type="InterPro" id="IPR002347">
    <property type="entry name" value="SDR_fam"/>
</dbReference>
<sequence length="246" mass="24679">MTVGAGVLEGRTALVVGGVRGIGRAITEGLLDAGAAVVATSRDAPPTDLAHHRLGFGSLDVRDPESVRLGIDAAATVLGRLDVVVVVAGISRPGPVDSASPQDWQEVLSTNVIGTALVVRAAVPHLTAAGGGRILTLSSALATRITPGAASYSAAKAAIEAYTRVAAAELAPRGILVNCLAPGFIDAGMGRELAANEVVWQRYAPKLSAGRLGTAEEVAAAAVFLAGPGSAYVGGHVLEVNGGLVW</sequence>
<dbReference type="Gene3D" id="3.40.50.720">
    <property type="entry name" value="NAD(P)-binding Rossmann-like Domain"/>
    <property type="match status" value="1"/>
</dbReference>
<comment type="caution">
    <text evidence="3">The sequence shown here is derived from an EMBL/GenBank/DDBJ whole genome shotgun (WGS) entry which is preliminary data.</text>
</comment>
<evidence type="ECO:0000313" key="3">
    <source>
        <dbReference type="EMBL" id="GAA1852185.1"/>
    </source>
</evidence>
<dbReference type="RefSeq" id="WP_344417934.1">
    <property type="nucleotide sequence ID" value="NZ_BAAAQK010000009.1"/>
</dbReference>
<dbReference type="PRINTS" id="PR00081">
    <property type="entry name" value="GDHRDH"/>
</dbReference>
<name>A0ABN2N5G4_9PSEU</name>
<gene>
    <name evidence="3" type="ORF">GCM10009836_35280</name>
</gene>